<organism evidence="2 3">
    <name type="scientific">Portunus trituberculatus</name>
    <name type="common">Swimming crab</name>
    <name type="synonym">Neptunus trituberculatus</name>
    <dbReference type="NCBI Taxonomy" id="210409"/>
    <lineage>
        <taxon>Eukaryota</taxon>
        <taxon>Metazoa</taxon>
        <taxon>Ecdysozoa</taxon>
        <taxon>Arthropoda</taxon>
        <taxon>Crustacea</taxon>
        <taxon>Multicrustacea</taxon>
        <taxon>Malacostraca</taxon>
        <taxon>Eumalacostraca</taxon>
        <taxon>Eucarida</taxon>
        <taxon>Decapoda</taxon>
        <taxon>Pleocyemata</taxon>
        <taxon>Brachyura</taxon>
        <taxon>Eubrachyura</taxon>
        <taxon>Portunoidea</taxon>
        <taxon>Portunidae</taxon>
        <taxon>Portuninae</taxon>
        <taxon>Portunus</taxon>
    </lineage>
</organism>
<feature type="region of interest" description="Disordered" evidence="1">
    <location>
        <begin position="1"/>
        <end position="21"/>
    </location>
</feature>
<evidence type="ECO:0000313" key="2">
    <source>
        <dbReference type="EMBL" id="MPC88954.1"/>
    </source>
</evidence>
<dbReference type="Proteomes" id="UP000324222">
    <property type="component" value="Unassembled WGS sequence"/>
</dbReference>
<comment type="caution">
    <text evidence="2">The sequence shown here is derived from an EMBL/GenBank/DDBJ whole genome shotgun (WGS) entry which is preliminary data.</text>
</comment>
<keyword evidence="3" id="KW-1185">Reference proteome</keyword>
<evidence type="ECO:0000256" key="1">
    <source>
        <dbReference type="SAM" id="MobiDB-lite"/>
    </source>
</evidence>
<gene>
    <name evidence="2" type="ORF">E2C01_083880</name>
</gene>
<evidence type="ECO:0000313" key="3">
    <source>
        <dbReference type="Proteomes" id="UP000324222"/>
    </source>
</evidence>
<dbReference type="AlphaFoldDB" id="A0A5B7J977"/>
<reference evidence="2 3" key="1">
    <citation type="submission" date="2019-05" db="EMBL/GenBank/DDBJ databases">
        <title>Another draft genome of Portunus trituberculatus and its Hox gene families provides insights of decapod evolution.</title>
        <authorList>
            <person name="Jeong J.-H."/>
            <person name="Song I."/>
            <person name="Kim S."/>
            <person name="Choi T."/>
            <person name="Kim D."/>
            <person name="Ryu S."/>
            <person name="Kim W."/>
        </authorList>
    </citation>
    <scope>NUCLEOTIDE SEQUENCE [LARGE SCALE GENOMIC DNA]</scope>
    <source>
        <tissue evidence="2">Muscle</tissue>
    </source>
</reference>
<protein>
    <submittedName>
        <fullName evidence="2">Uncharacterized protein</fullName>
    </submittedName>
</protein>
<name>A0A5B7J977_PORTR</name>
<proteinExistence type="predicted"/>
<accession>A0A5B7J977</accession>
<sequence>MSPPPGLTRLTKGILQTSRRR</sequence>
<dbReference type="EMBL" id="VSRR010079462">
    <property type="protein sequence ID" value="MPC88954.1"/>
    <property type="molecule type" value="Genomic_DNA"/>
</dbReference>